<proteinExistence type="predicted"/>
<dbReference type="Pfam" id="PF02635">
    <property type="entry name" value="DsrE"/>
    <property type="match status" value="1"/>
</dbReference>
<organism evidence="2 3">
    <name type="scientific">Sphingobacterium hotanense</name>
    <dbReference type="NCBI Taxonomy" id="649196"/>
    <lineage>
        <taxon>Bacteria</taxon>
        <taxon>Pseudomonadati</taxon>
        <taxon>Bacteroidota</taxon>
        <taxon>Sphingobacteriia</taxon>
        <taxon>Sphingobacteriales</taxon>
        <taxon>Sphingobacteriaceae</taxon>
        <taxon>Sphingobacterium</taxon>
    </lineage>
</organism>
<comment type="caution">
    <text evidence="2">The sequence shown here is derived from an EMBL/GenBank/DDBJ whole genome shotgun (WGS) entry which is preliminary data.</text>
</comment>
<feature type="signal peptide" evidence="1">
    <location>
        <begin position="1"/>
        <end position="19"/>
    </location>
</feature>
<dbReference type="PANTHER" id="PTHR37691:SF1">
    <property type="entry name" value="BLR3518 PROTEIN"/>
    <property type="match status" value="1"/>
</dbReference>
<accession>A0ABT7NSA5</accession>
<dbReference type="EMBL" id="JACAGK010000067">
    <property type="protein sequence ID" value="MDM1050030.1"/>
    <property type="molecule type" value="Genomic_DNA"/>
</dbReference>
<dbReference type="InterPro" id="IPR003787">
    <property type="entry name" value="Sulphur_relay_DsrE/F-like"/>
</dbReference>
<keyword evidence="1" id="KW-0732">Signal</keyword>
<evidence type="ECO:0000256" key="1">
    <source>
        <dbReference type="SAM" id="SignalP"/>
    </source>
</evidence>
<name>A0ABT7NSA5_9SPHI</name>
<dbReference type="SUPFAM" id="SSF75169">
    <property type="entry name" value="DsrEFH-like"/>
    <property type="match status" value="1"/>
</dbReference>
<sequence length="157" mass="17648">MKKFIVLGCSLLLGMSLYAQDNKNMETKLKENAEYQGAEAHKKHYQVIYQLDSNNPDIIKKAIRNINNLLNDPRLKGKVEVELITFSGGTEALLKTSAFETQIKDLINKGVRVAQCSNSLQERNLTKEQMFDFIGYVPSGNGELVIRGSEGWTIVKP</sequence>
<feature type="chain" id="PRO_5047058876" evidence="1">
    <location>
        <begin position="20"/>
        <end position="157"/>
    </location>
</feature>
<protein>
    <submittedName>
        <fullName evidence="2">DsrE family protein</fullName>
    </submittedName>
</protein>
<gene>
    <name evidence="2" type="ORF">HX018_17460</name>
</gene>
<dbReference type="RefSeq" id="WP_149524704.1">
    <property type="nucleotide sequence ID" value="NZ_CP030848.1"/>
</dbReference>
<keyword evidence="3" id="KW-1185">Reference proteome</keyword>
<reference evidence="2" key="1">
    <citation type="submission" date="2020-06" db="EMBL/GenBank/DDBJ databases">
        <authorList>
            <person name="Dong N."/>
        </authorList>
    </citation>
    <scope>NUCLEOTIDE SEQUENCE</scope>
    <source>
        <strain evidence="2">R1692</strain>
    </source>
</reference>
<evidence type="ECO:0000313" key="3">
    <source>
        <dbReference type="Proteomes" id="UP001170954"/>
    </source>
</evidence>
<dbReference type="Proteomes" id="UP001170954">
    <property type="component" value="Unassembled WGS sequence"/>
</dbReference>
<dbReference type="PANTHER" id="PTHR37691">
    <property type="entry name" value="BLR3518 PROTEIN"/>
    <property type="match status" value="1"/>
</dbReference>
<dbReference type="InterPro" id="IPR027396">
    <property type="entry name" value="DsrEFH-like"/>
</dbReference>
<evidence type="ECO:0000313" key="2">
    <source>
        <dbReference type="EMBL" id="MDM1050030.1"/>
    </source>
</evidence>
<dbReference type="Gene3D" id="3.40.1260.10">
    <property type="entry name" value="DsrEFH-like"/>
    <property type="match status" value="1"/>
</dbReference>
<reference evidence="2" key="2">
    <citation type="journal article" date="2022" name="Sci. Total Environ.">
        <title>Prevalence, transmission, and molecular epidemiology of tet(X)-positive bacteria among humans, animals, and environmental niches in China: An epidemiological, and genomic-based study.</title>
        <authorList>
            <person name="Dong N."/>
            <person name="Zeng Y."/>
            <person name="Cai C."/>
            <person name="Sun C."/>
            <person name="Lu J."/>
            <person name="Liu C."/>
            <person name="Zhou H."/>
            <person name="Sun Q."/>
            <person name="Shu L."/>
            <person name="Wang H."/>
            <person name="Wang Y."/>
            <person name="Wang S."/>
            <person name="Wu C."/>
            <person name="Chan E.W."/>
            <person name="Chen G."/>
            <person name="Shen Z."/>
            <person name="Chen S."/>
            <person name="Zhang R."/>
        </authorList>
    </citation>
    <scope>NUCLEOTIDE SEQUENCE</scope>
    <source>
        <strain evidence="2">R1692</strain>
    </source>
</reference>